<keyword evidence="3" id="KW-1185">Reference proteome</keyword>
<accession>A0A7X2J0J8</accession>
<gene>
    <name evidence="2" type="ORF">GJU40_13795</name>
</gene>
<protein>
    <submittedName>
        <fullName evidence="2">DUF4025 domain-containing protein</fullName>
    </submittedName>
</protein>
<organism evidence="2 3">
    <name type="scientific">Metabacillus lacus</name>
    <dbReference type="NCBI Taxonomy" id="1983721"/>
    <lineage>
        <taxon>Bacteria</taxon>
        <taxon>Bacillati</taxon>
        <taxon>Bacillota</taxon>
        <taxon>Bacilli</taxon>
        <taxon>Bacillales</taxon>
        <taxon>Bacillaceae</taxon>
        <taxon>Metabacillus</taxon>
    </lineage>
</organism>
<dbReference type="AlphaFoldDB" id="A0A7X2J0J8"/>
<evidence type="ECO:0000313" key="2">
    <source>
        <dbReference type="EMBL" id="MRX73216.1"/>
    </source>
</evidence>
<dbReference type="RefSeq" id="WP_154308655.1">
    <property type="nucleotide sequence ID" value="NZ_WKKI01000029.1"/>
</dbReference>
<proteinExistence type="predicted"/>
<name>A0A7X2J0J8_9BACI</name>
<feature type="compositionally biased region" description="Polar residues" evidence="1">
    <location>
        <begin position="29"/>
        <end position="40"/>
    </location>
</feature>
<reference evidence="2 3" key="1">
    <citation type="submission" date="2019-11" db="EMBL/GenBank/DDBJ databases">
        <title>Bacillus lacus genome.</title>
        <authorList>
            <person name="Allen C.J."/>
            <person name="Newman J.D."/>
        </authorList>
    </citation>
    <scope>NUCLEOTIDE SEQUENCE [LARGE SCALE GENOMIC DNA]</scope>
    <source>
        <strain evidence="2 3">KCTC 33946</strain>
    </source>
</reference>
<sequence length="56" mass="6280">MDKKQEAANNENLLIAGRTFDPSDYEGKSQVSSGLSLTHEQVNDDYYEGTVDQELK</sequence>
<dbReference type="OrthoDB" id="2476089at2"/>
<comment type="caution">
    <text evidence="2">The sequence shown here is derived from an EMBL/GenBank/DDBJ whole genome shotgun (WGS) entry which is preliminary data.</text>
</comment>
<dbReference type="EMBL" id="WKKI01000029">
    <property type="protein sequence ID" value="MRX73216.1"/>
    <property type="molecule type" value="Genomic_DNA"/>
</dbReference>
<evidence type="ECO:0000256" key="1">
    <source>
        <dbReference type="SAM" id="MobiDB-lite"/>
    </source>
</evidence>
<dbReference type="InterPro" id="IPR025100">
    <property type="entry name" value="DUF4025"/>
</dbReference>
<evidence type="ECO:0000313" key="3">
    <source>
        <dbReference type="Proteomes" id="UP000448867"/>
    </source>
</evidence>
<dbReference type="Proteomes" id="UP000448867">
    <property type="component" value="Unassembled WGS sequence"/>
</dbReference>
<dbReference type="Pfam" id="PF13217">
    <property type="entry name" value="DUF4025"/>
    <property type="match status" value="1"/>
</dbReference>
<feature type="region of interest" description="Disordered" evidence="1">
    <location>
        <begin position="1"/>
        <end position="56"/>
    </location>
</feature>